<comment type="caution">
    <text evidence="2">The sequence shown here is derived from an EMBL/GenBank/DDBJ whole genome shotgun (WGS) entry which is preliminary data.</text>
</comment>
<accession>A0A5C6V4Y1</accession>
<dbReference type="Proteomes" id="UP000321776">
    <property type="component" value="Unassembled WGS sequence"/>
</dbReference>
<sequence length="148" mass="16513">MNTRYRIEEGSIALPDGFADRSTNIFVLGNTSPSPVNMNIARDTLLDTETLPAYVDRQIGLLKKNLRNYSVVRREATTLGADSLSLSGEQVTSTHRNGSTTIHQRQAAFIHAPQRVLILSCSSVRPFDGTQETRWQQWLASFQPATHN</sequence>
<dbReference type="RefSeq" id="WP_147237642.1">
    <property type="nucleotide sequence ID" value="NZ_JAZHFZ010000021.1"/>
</dbReference>
<reference evidence="1 4" key="3">
    <citation type="submission" date="2024-01" db="EMBL/GenBank/DDBJ databases">
        <title>The diversity of rhizobia nodulating Mimosa spp. in eleven states of Brazil covering several biomes is determined by host plant, location, and edaphic factors.</title>
        <authorList>
            <person name="Rouws L."/>
            <person name="Barauna A."/>
            <person name="Beukes C."/>
            <person name="De Faria S.M."/>
            <person name="Gross E."/>
            <person name="Dos Reis Junior F.B."/>
            <person name="Simon M."/>
            <person name="Maluk M."/>
            <person name="Odee D.W."/>
            <person name="Kenicer G."/>
            <person name="Young J.P.W."/>
            <person name="Reis V.M."/>
            <person name="Zilli J."/>
            <person name="James E.K."/>
        </authorList>
    </citation>
    <scope>NUCLEOTIDE SEQUENCE [LARGE SCALE GENOMIC DNA]</scope>
    <source>
        <strain evidence="1 4">JPY530</strain>
    </source>
</reference>
<dbReference type="Proteomes" id="UP001481677">
    <property type="component" value="Unassembled WGS sequence"/>
</dbReference>
<dbReference type="Pfam" id="PF08786">
    <property type="entry name" value="DcrB"/>
    <property type="match status" value="1"/>
</dbReference>
<dbReference type="EMBL" id="VOQS01000005">
    <property type="protein sequence ID" value="TXC80119.1"/>
    <property type="molecule type" value="Genomic_DNA"/>
</dbReference>
<dbReference type="AlphaFoldDB" id="A0A5C6V4Y1"/>
<protein>
    <submittedName>
        <fullName evidence="2">DUF1795 domain-containing protein</fullName>
    </submittedName>
</protein>
<proteinExistence type="predicted"/>
<name>A0A5C6V4Y1_9BURK</name>
<evidence type="ECO:0000313" key="3">
    <source>
        <dbReference type="Proteomes" id="UP000321776"/>
    </source>
</evidence>
<dbReference type="SUPFAM" id="SSF55724">
    <property type="entry name" value="Mog1p/PsbP-like"/>
    <property type="match status" value="1"/>
</dbReference>
<gene>
    <name evidence="2" type="ORF">FRZ40_38075</name>
    <name evidence="1" type="ORF">V4C56_26465</name>
</gene>
<evidence type="ECO:0000313" key="4">
    <source>
        <dbReference type="Proteomes" id="UP001481677"/>
    </source>
</evidence>
<reference evidence="2" key="2">
    <citation type="submission" date="2019-08" db="EMBL/GenBank/DDBJ databases">
        <authorList>
            <person name="Im W.-T."/>
        </authorList>
    </citation>
    <scope>NUCLEOTIDE SEQUENCE</scope>
    <source>
        <strain evidence="2">NF 2-5-3</strain>
    </source>
</reference>
<evidence type="ECO:0000313" key="2">
    <source>
        <dbReference type="EMBL" id="TXC80119.1"/>
    </source>
</evidence>
<dbReference type="Gene3D" id="3.40.1000.10">
    <property type="entry name" value="Mog1/PsbP, alpha/beta/alpha sandwich"/>
    <property type="match status" value="1"/>
</dbReference>
<dbReference type="EMBL" id="JAZHGA010000021">
    <property type="protein sequence ID" value="MEM5343157.1"/>
    <property type="molecule type" value="Genomic_DNA"/>
</dbReference>
<dbReference type="InterPro" id="IPR014894">
    <property type="entry name" value="DcrB/EagT6"/>
</dbReference>
<evidence type="ECO:0000313" key="1">
    <source>
        <dbReference type="EMBL" id="MEM5343157.1"/>
    </source>
</evidence>
<keyword evidence="4" id="KW-1185">Reference proteome</keyword>
<dbReference type="InterPro" id="IPR016123">
    <property type="entry name" value="Mog1/PsbP_a/b/a-sand"/>
</dbReference>
<organism evidence="2 3">
    <name type="scientific">Paraburkholderia azotifigens</name>
    <dbReference type="NCBI Taxonomy" id="2057004"/>
    <lineage>
        <taxon>Bacteria</taxon>
        <taxon>Pseudomonadati</taxon>
        <taxon>Pseudomonadota</taxon>
        <taxon>Betaproteobacteria</taxon>
        <taxon>Burkholderiales</taxon>
        <taxon>Burkholderiaceae</taxon>
        <taxon>Paraburkholderia</taxon>
    </lineage>
</organism>
<reference evidence="2 3" key="1">
    <citation type="journal article" date="2018" name="Int. J. Syst. Evol. Microbiol.">
        <title>Paraburkholderia azotifigens sp. nov., a nitrogen-fixing bacterium isolated from paddy soil.</title>
        <authorList>
            <person name="Choi G.M."/>
            <person name="Im W.T."/>
        </authorList>
    </citation>
    <scope>NUCLEOTIDE SEQUENCE [LARGE SCALE GENOMIC DNA]</scope>
    <source>
        <strain evidence="2 3">NF 2-5-3</strain>
    </source>
</reference>